<feature type="compositionally biased region" description="Polar residues" evidence="1">
    <location>
        <begin position="64"/>
        <end position="73"/>
    </location>
</feature>
<dbReference type="EnsemblMetazoa" id="OVOC13404.1">
    <property type="protein sequence ID" value="OVOC13404.1"/>
    <property type="gene ID" value="WBGene00255412"/>
</dbReference>
<feature type="compositionally biased region" description="Polar residues" evidence="1">
    <location>
        <begin position="87"/>
        <end position="115"/>
    </location>
</feature>
<evidence type="ECO:0000313" key="3">
    <source>
        <dbReference type="Proteomes" id="UP000024404"/>
    </source>
</evidence>
<feature type="region of interest" description="Disordered" evidence="1">
    <location>
        <begin position="1"/>
        <end position="150"/>
    </location>
</feature>
<proteinExistence type="predicted"/>
<dbReference type="EMBL" id="CMVM020000049">
    <property type="status" value="NOT_ANNOTATED_CDS"/>
    <property type="molecule type" value="Genomic_DNA"/>
</dbReference>
<organism evidence="2 3">
    <name type="scientific">Onchocerca volvulus</name>
    <dbReference type="NCBI Taxonomy" id="6282"/>
    <lineage>
        <taxon>Eukaryota</taxon>
        <taxon>Metazoa</taxon>
        <taxon>Ecdysozoa</taxon>
        <taxon>Nematoda</taxon>
        <taxon>Chromadorea</taxon>
        <taxon>Rhabditida</taxon>
        <taxon>Spirurina</taxon>
        <taxon>Spiruromorpha</taxon>
        <taxon>Filarioidea</taxon>
        <taxon>Onchocercidae</taxon>
        <taxon>Onchocerca</taxon>
    </lineage>
</organism>
<feature type="compositionally biased region" description="Basic and acidic residues" evidence="1">
    <location>
        <begin position="74"/>
        <end position="86"/>
    </location>
</feature>
<dbReference type="EnsemblMetazoa" id="OVOC13404.2">
    <property type="protein sequence ID" value="OVOC13404.2"/>
    <property type="gene ID" value="WBGene00255412"/>
</dbReference>
<feature type="compositionally biased region" description="Polar residues" evidence="1">
    <location>
        <begin position="29"/>
        <end position="40"/>
    </location>
</feature>
<protein>
    <submittedName>
        <fullName evidence="2">Uncharacterized protein</fullName>
    </submittedName>
</protein>
<accession>A0A2K6VNU9</accession>
<evidence type="ECO:0000256" key="1">
    <source>
        <dbReference type="SAM" id="MobiDB-lite"/>
    </source>
</evidence>
<dbReference type="Proteomes" id="UP000024404">
    <property type="component" value="Unassembled WGS sequence"/>
</dbReference>
<evidence type="ECO:0000313" key="2">
    <source>
        <dbReference type="EnsemblMetazoa" id="OVOC13404.1"/>
    </source>
</evidence>
<dbReference type="AlphaFoldDB" id="A0A2K6VNU9"/>
<reference evidence="3" key="1">
    <citation type="submission" date="2013-10" db="EMBL/GenBank/DDBJ databases">
        <title>Genome sequencing of Onchocerca volvulus.</title>
        <authorList>
            <person name="Cotton J."/>
            <person name="Tsai J."/>
            <person name="Stanley E."/>
            <person name="Tracey A."/>
            <person name="Holroyd N."/>
            <person name="Lustigman S."/>
            <person name="Berriman M."/>
        </authorList>
    </citation>
    <scope>NUCLEOTIDE SEQUENCE</scope>
</reference>
<sequence length="150" mass="16965">MKKKKQIKPQESILLGTTIDTKSEHKKGQSSMKTADSVPQPTAVDKKPTVEKTTMIEFERKSENQQNKSSTNKKSADDDQKNEENKLTISKTQIQSLRNEQTQEDTQMTQITSLESSGKSRSRKDKLKDSKLASETGSHATSKQEEFPYK</sequence>
<name>A0A2K6VNU9_ONCVO</name>
<keyword evidence="3" id="KW-1185">Reference proteome</keyword>
<reference evidence="2" key="2">
    <citation type="submission" date="2018-02" db="UniProtKB">
        <authorList>
            <consortium name="EnsemblMetazoa"/>
        </authorList>
    </citation>
    <scope>IDENTIFICATION</scope>
</reference>